<feature type="domain" description="Aminotransferase class V" evidence="3">
    <location>
        <begin position="2"/>
        <end position="363"/>
    </location>
</feature>
<dbReference type="InterPro" id="IPR015422">
    <property type="entry name" value="PyrdxlP-dep_Trfase_small"/>
</dbReference>
<comment type="caution">
    <text evidence="4">The sequence shown here is derived from an EMBL/GenBank/DDBJ whole genome shotgun (WGS) entry which is preliminary data.</text>
</comment>
<dbReference type="InterPro" id="IPR015424">
    <property type="entry name" value="PyrdxlP-dep_Trfase"/>
</dbReference>
<sequence length="382" mass="43251">MIYLDNAATTKPFNEVLESFLLVNKKYYGNTASINEYGKKCKKLLELSRKQIADILKVNKENLYFTSCATESNNIALIGAAMHKKDFGKHIITSKLEHPSVLEVFKFLENFGFKVDYINVLPSGHIDIEHLKKLISKDTVLLSVMEVNNIFGAIQPIDKIIEILKDYPKVHFHVDGVQGVLKTDLDINKVDSYSLSAHKFHGLKGSGLLYIKERRNIKNISLGGGQEDNLKSGTVNLANAVSTAKALRIYSEKVSEMNKKHYEFKKYLLEEFNKLKHVKVNSPLKKDYVNSIINISIEKIKGEAIINSLNAENIMVSTKSACSSKKNNINEALLSRGISDDDIKGSIRISFSCFTRKDELEEFIKIFKEKYKQFEEVIESGI</sequence>
<dbReference type="PIRSF" id="PIRSF005572">
    <property type="entry name" value="NifS"/>
    <property type="match status" value="1"/>
</dbReference>
<comment type="cofactor">
    <cofactor evidence="1">
        <name>pyridoxal 5'-phosphate</name>
        <dbReference type="ChEBI" id="CHEBI:597326"/>
    </cofactor>
</comment>
<dbReference type="PANTHER" id="PTHR11601">
    <property type="entry name" value="CYSTEINE DESULFURYLASE FAMILY MEMBER"/>
    <property type="match status" value="1"/>
</dbReference>
<dbReference type="Gene3D" id="1.10.260.50">
    <property type="match status" value="1"/>
</dbReference>
<dbReference type="RefSeq" id="WP_066130190.1">
    <property type="nucleotide sequence ID" value="NZ_KQ959881.1"/>
</dbReference>
<dbReference type="InterPro" id="IPR016454">
    <property type="entry name" value="Cysteine_dSase"/>
</dbReference>
<dbReference type="Pfam" id="PF00266">
    <property type="entry name" value="Aminotran_5"/>
    <property type="match status" value="1"/>
</dbReference>
<name>A0ABR5TLM2_9BACL</name>
<gene>
    <name evidence="4" type="ORF">HMPREF1871_00756</name>
</gene>
<evidence type="ECO:0000313" key="5">
    <source>
        <dbReference type="Proteomes" id="UP000070467"/>
    </source>
</evidence>
<reference evidence="4 5" key="1">
    <citation type="submission" date="2016-01" db="EMBL/GenBank/DDBJ databases">
        <authorList>
            <person name="Mitreva M."/>
            <person name="Pepin K.H."/>
            <person name="Mihindukulasuriya K.A."/>
            <person name="Fulton R."/>
            <person name="Fronick C."/>
            <person name="O'Laughlin M."/>
            <person name="Miner T."/>
            <person name="Herter B."/>
            <person name="Rosa B.A."/>
            <person name="Cordes M."/>
            <person name="Tomlinson C."/>
            <person name="Wollam A."/>
            <person name="Palsikar V.B."/>
            <person name="Mardis E.R."/>
            <person name="Wilson R.K."/>
        </authorList>
    </citation>
    <scope>NUCLEOTIDE SEQUENCE [LARGE SCALE GENOMIC DNA]</scope>
    <source>
        <strain evidence="4 5">KA00071</strain>
    </source>
</reference>
<dbReference type="InterPro" id="IPR015421">
    <property type="entry name" value="PyrdxlP-dep_Trfase_major"/>
</dbReference>
<evidence type="ECO:0000256" key="2">
    <source>
        <dbReference type="ARBA" id="ARBA00022898"/>
    </source>
</evidence>
<keyword evidence="2" id="KW-0663">Pyridoxal phosphate</keyword>
<dbReference type="EMBL" id="LSDB01000031">
    <property type="protein sequence ID" value="KXB57841.1"/>
    <property type="molecule type" value="Genomic_DNA"/>
</dbReference>
<proteinExistence type="predicted"/>
<organism evidence="4 5">
    <name type="scientific">Gemelliphila asaccharolytica</name>
    <dbReference type="NCBI Taxonomy" id="502393"/>
    <lineage>
        <taxon>Bacteria</taxon>
        <taxon>Bacillati</taxon>
        <taxon>Bacillota</taxon>
        <taxon>Bacilli</taxon>
        <taxon>Bacillales</taxon>
        <taxon>Gemellaceae</taxon>
        <taxon>Gemelliphila</taxon>
    </lineage>
</organism>
<evidence type="ECO:0000259" key="3">
    <source>
        <dbReference type="Pfam" id="PF00266"/>
    </source>
</evidence>
<evidence type="ECO:0000256" key="1">
    <source>
        <dbReference type="ARBA" id="ARBA00001933"/>
    </source>
</evidence>
<dbReference type="SUPFAM" id="SSF53383">
    <property type="entry name" value="PLP-dependent transferases"/>
    <property type="match status" value="1"/>
</dbReference>
<evidence type="ECO:0000313" key="4">
    <source>
        <dbReference type="EMBL" id="KXB57841.1"/>
    </source>
</evidence>
<dbReference type="PANTHER" id="PTHR11601:SF50">
    <property type="entry name" value="CYSTEINE DESULFURASE ISCS 2-RELATED"/>
    <property type="match status" value="1"/>
</dbReference>
<dbReference type="InterPro" id="IPR000192">
    <property type="entry name" value="Aminotrans_V_dom"/>
</dbReference>
<protein>
    <submittedName>
        <fullName evidence="4">Cysteine desulfurase</fullName>
    </submittedName>
</protein>
<dbReference type="Proteomes" id="UP000070467">
    <property type="component" value="Unassembled WGS sequence"/>
</dbReference>
<accession>A0ABR5TLM2</accession>
<dbReference type="Gene3D" id="3.90.1150.10">
    <property type="entry name" value="Aspartate Aminotransferase, domain 1"/>
    <property type="match status" value="1"/>
</dbReference>
<dbReference type="Gene3D" id="3.40.640.10">
    <property type="entry name" value="Type I PLP-dependent aspartate aminotransferase-like (Major domain)"/>
    <property type="match status" value="1"/>
</dbReference>
<keyword evidence="5" id="KW-1185">Reference proteome</keyword>